<dbReference type="EMBL" id="PDJE01000001">
    <property type="protein sequence ID" value="PFG30892.1"/>
    <property type="molecule type" value="Genomic_DNA"/>
</dbReference>
<keyword evidence="2" id="KW-0012">Acyltransferase</keyword>
<evidence type="ECO:0000313" key="4">
    <source>
        <dbReference type="EMBL" id="PFG30892.1"/>
    </source>
</evidence>
<dbReference type="PANTHER" id="PTHR43072:SF23">
    <property type="entry name" value="UPF0039 PROTEIN C11D3.02C"/>
    <property type="match status" value="1"/>
</dbReference>
<dbReference type="PROSITE" id="PS51186">
    <property type="entry name" value="GNAT"/>
    <property type="match status" value="1"/>
</dbReference>
<dbReference type="RefSeq" id="WP_245836259.1">
    <property type="nucleotide sequence ID" value="NZ_PDJE01000001.1"/>
</dbReference>
<dbReference type="InterPro" id="IPR016181">
    <property type="entry name" value="Acyl_CoA_acyltransferase"/>
</dbReference>
<dbReference type="Pfam" id="PF13420">
    <property type="entry name" value="Acetyltransf_4"/>
    <property type="match status" value="1"/>
</dbReference>
<protein>
    <submittedName>
        <fullName evidence="4">Phosphinothricin acetyltransferase</fullName>
    </submittedName>
</protein>
<gene>
    <name evidence="4" type="ORF">ATJ78_1834</name>
</gene>
<reference evidence="4 5" key="1">
    <citation type="submission" date="2017-10" db="EMBL/GenBank/DDBJ databases">
        <title>Sequencing the genomes of 1000 actinobacteria strains.</title>
        <authorList>
            <person name="Klenk H.-P."/>
        </authorList>
    </citation>
    <scope>NUCLEOTIDE SEQUENCE [LARGE SCALE GENOMIC DNA]</scope>
    <source>
        <strain evidence="4 5">DSM 21798</strain>
    </source>
</reference>
<evidence type="ECO:0000313" key="5">
    <source>
        <dbReference type="Proteomes" id="UP000221369"/>
    </source>
</evidence>
<dbReference type="PANTHER" id="PTHR43072">
    <property type="entry name" value="N-ACETYLTRANSFERASE"/>
    <property type="match status" value="1"/>
</dbReference>
<dbReference type="SUPFAM" id="SSF55729">
    <property type="entry name" value="Acyl-CoA N-acyltransferases (Nat)"/>
    <property type="match status" value="1"/>
</dbReference>
<accession>A0A2A9DY32</accession>
<evidence type="ECO:0000256" key="1">
    <source>
        <dbReference type="ARBA" id="ARBA00022679"/>
    </source>
</evidence>
<keyword evidence="5" id="KW-1185">Reference proteome</keyword>
<dbReference type="AlphaFoldDB" id="A0A2A9DY32"/>
<keyword evidence="1 4" id="KW-0808">Transferase</keyword>
<proteinExistence type="predicted"/>
<dbReference type="Gene3D" id="3.40.630.30">
    <property type="match status" value="1"/>
</dbReference>
<dbReference type="CDD" id="cd04301">
    <property type="entry name" value="NAT_SF"/>
    <property type="match status" value="1"/>
</dbReference>
<dbReference type="Proteomes" id="UP000221369">
    <property type="component" value="Unassembled WGS sequence"/>
</dbReference>
<name>A0A2A9DY32_9MICO</name>
<organism evidence="4 5">
    <name type="scientific">Paramicrobacterium agarici</name>
    <dbReference type="NCBI Taxonomy" id="630514"/>
    <lineage>
        <taxon>Bacteria</taxon>
        <taxon>Bacillati</taxon>
        <taxon>Actinomycetota</taxon>
        <taxon>Actinomycetes</taxon>
        <taxon>Micrococcales</taxon>
        <taxon>Microbacteriaceae</taxon>
        <taxon>Paramicrobacterium</taxon>
    </lineage>
</organism>
<feature type="domain" description="N-acetyltransferase" evidence="3">
    <location>
        <begin position="14"/>
        <end position="173"/>
    </location>
</feature>
<evidence type="ECO:0000259" key="3">
    <source>
        <dbReference type="PROSITE" id="PS51186"/>
    </source>
</evidence>
<dbReference type="InterPro" id="IPR000182">
    <property type="entry name" value="GNAT_dom"/>
</dbReference>
<evidence type="ECO:0000256" key="2">
    <source>
        <dbReference type="ARBA" id="ARBA00023315"/>
    </source>
</evidence>
<sequence>MTAEPATSTTTEPRTIRRAMTGDAAGISEIYAHYVAESFATFDELPPTVGAWAERLSALDASGHPVLVAAAASGDVIGYAYVAPWKPKHAYRATVENSIYLAPSAAGTGLGRRLLAGLIDACRDAGHTEIIAVISDRGSDASLALHEHAGFRRVGRLENVGCKFGTWLGVHLLQYSVM</sequence>
<dbReference type="GO" id="GO:0016747">
    <property type="term" value="F:acyltransferase activity, transferring groups other than amino-acyl groups"/>
    <property type="evidence" value="ECO:0007669"/>
    <property type="project" value="InterPro"/>
</dbReference>
<comment type="caution">
    <text evidence="4">The sequence shown here is derived from an EMBL/GenBank/DDBJ whole genome shotgun (WGS) entry which is preliminary data.</text>
</comment>